<reference evidence="3" key="1">
    <citation type="submission" date="2022-03" db="EMBL/GenBank/DDBJ databases">
        <authorList>
            <person name="Martin C."/>
        </authorList>
    </citation>
    <scope>NUCLEOTIDE SEQUENCE</scope>
</reference>
<feature type="compositionally biased region" description="Polar residues" evidence="1">
    <location>
        <begin position="53"/>
        <end position="78"/>
    </location>
</feature>
<feature type="compositionally biased region" description="Basic and acidic residues" evidence="1">
    <location>
        <begin position="1"/>
        <end position="10"/>
    </location>
</feature>
<keyword evidence="2" id="KW-0812">Transmembrane</keyword>
<evidence type="ECO:0000256" key="2">
    <source>
        <dbReference type="SAM" id="Phobius"/>
    </source>
</evidence>
<evidence type="ECO:0000313" key="4">
    <source>
        <dbReference type="Proteomes" id="UP000749559"/>
    </source>
</evidence>
<dbReference type="GO" id="GO:0043529">
    <property type="term" value="C:GET complex"/>
    <property type="evidence" value="ECO:0007669"/>
    <property type="project" value="TreeGrafter"/>
</dbReference>
<evidence type="ECO:0000313" key="3">
    <source>
        <dbReference type="EMBL" id="CAH1781101.1"/>
    </source>
</evidence>
<accession>A0A8S4NL97</accession>
<evidence type="ECO:0008006" key="5">
    <source>
        <dbReference type="Google" id="ProtNLM"/>
    </source>
</evidence>
<feature type="region of interest" description="Disordered" evidence="1">
    <location>
        <begin position="1"/>
        <end position="92"/>
    </location>
</feature>
<sequence length="251" mass="28090">MAESDAAAKRREARQRRILQNSESRMKKVMGLESSQGNEAPEPVSAKSENKSAEIQNEPCNIADQSQIEENAENQFGNSEPAKLSNEKTDDEVFNNGPRIKKEPYIEGAPAPFSFPKDTISFDSVGRKPKEESPKLDEQKSTSSNIVFLKSGILFMVAFITRWMLSFGFSVFYTQSIFVPFILIEVAMVYNKEIFFVGSQPASALTSLLMLSGVKTEVLQTYNKVSGIMTYIMEDLAIYAFVFVSVHCLVF</sequence>
<dbReference type="OrthoDB" id="9895378at2759"/>
<dbReference type="AlphaFoldDB" id="A0A8S4NL97"/>
<gene>
    <name evidence="3" type="ORF">OFUS_LOCUS7716</name>
</gene>
<keyword evidence="4" id="KW-1185">Reference proteome</keyword>
<feature type="transmembrane region" description="Helical" evidence="2">
    <location>
        <begin position="228"/>
        <end position="250"/>
    </location>
</feature>
<proteinExistence type="predicted"/>
<dbReference type="EMBL" id="CAIIXF020000004">
    <property type="protein sequence ID" value="CAH1781101.1"/>
    <property type="molecule type" value="Genomic_DNA"/>
</dbReference>
<protein>
    <recommendedName>
        <fullName evidence="5">Calcium signal-modulating cyclophilin ligand</fullName>
    </recommendedName>
</protein>
<keyword evidence="2" id="KW-0472">Membrane</keyword>
<dbReference type="InterPro" id="IPR016719">
    <property type="entry name" value="CAMLG"/>
</dbReference>
<feature type="transmembrane region" description="Helical" evidence="2">
    <location>
        <begin position="171"/>
        <end position="190"/>
    </location>
</feature>
<name>A0A8S4NL97_OWEFU</name>
<evidence type="ECO:0000256" key="1">
    <source>
        <dbReference type="SAM" id="MobiDB-lite"/>
    </source>
</evidence>
<dbReference type="PANTHER" id="PTHR15026">
    <property type="entry name" value="CALCIUM-SIGNAL MODULATING CYCLOPHILIN LIGAND CAML"/>
    <property type="match status" value="1"/>
</dbReference>
<organism evidence="3 4">
    <name type="scientific">Owenia fusiformis</name>
    <name type="common">Polychaete worm</name>
    <dbReference type="NCBI Taxonomy" id="6347"/>
    <lineage>
        <taxon>Eukaryota</taxon>
        <taxon>Metazoa</taxon>
        <taxon>Spiralia</taxon>
        <taxon>Lophotrochozoa</taxon>
        <taxon>Annelida</taxon>
        <taxon>Polychaeta</taxon>
        <taxon>Sedentaria</taxon>
        <taxon>Canalipalpata</taxon>
        <taxon>Sabellida</taxon>
        <taxon>Oweniida</taxon>
        <taxon>Oweniidae</taxon>
        <taxon>Owenia</taxon>
    </lineage>
</organism>
<dbReference type="GO" id="GO:0071816">
    <property type="term" value="P:tail-anchored membrane protein insertion into ER membrane"/>
    <property type="evidence" value="ECO:0007669"/>
    <property type="project" value="TreeGrafter"/>
</dbReference>
<dbReference type="Proteomes" id="UP000749559">
    <property type="component" value="Unassembled WGS sequence"/>
</dbReference>
<comment type="caution">
    <text evidence="3">The sequence shown here is derived from an EMBL/GenBank/DDBJ whole genome shotgun (WGS) entry which is preliminary data.</text>
</comment>
<keyword evidence="2" id="KW-1133">Transmembrane helix</keyword>
<dbReference type="PANTHER" id="PTHR15026:SF0">
    <property type="entry name" value="GUIDED ENTRY OF TAIL-ANCHORED PROTEINS FACTOR CAMLG"/>
    <property type="match status" value="1"/>
</dbReference>